<keyword evidence="1" id="KW-0472">Membrane</keyword>
<reference evidence="2" key="1">
    <citation type="journal article" date="2003" name="Genome Biol.">
        <title>An integrated gene annotation and transcriptional profiling approach towards the full gene content of the Drosophila genome.</title>
        <authorList>
            <person name="Hild M."/>
            <person name="Beckmann B."/>
            <person name="Haas S.A."/>
            <person name="Koch B."/>
            <person name="Solovyev V."/>
            <person name="Busold C."/>
            <person name="Fellenberg K."/>
            <person name="Boutros M."/>
            <person name="Vingron M."/>
            <person name="Sauer F."/>
            <person name="Hoheisel J.D."/>
            <person name="Paro R."/>
        </authorList>
    </citation>
    <scope>NUCLEOTIDE SEQUENCE</scope>
</reference>
<gene>
    <name evidence="2" type="ORF">HDC19168</name>
</gene>
<proteinExistence type="predicted"/>
<organism evidence="2">
    <name type="scientific">Drosophila melanogaster</name>
    <name type="common">Fruit fly</name>
    <dbReference type="NCBI Taxonomy" id="7227"/>
    <lineage>
        <taxon>Eukaryota</taxon>
        <taxon>Metazoa</taxon>
        <taxon>Ecdysozoa</taxon>
        <taxon>Arthropoda</taxon>
        <taxon>Hexapoda</taxon>
        <taxon>Insecta</taxon>
        <taxon>Pterygota</taxon>
        <taxon>Neoptera</taxon>
        <taxon>Endopterygota</taxon>
        <taxon>Diptera</taxon>
        <taxon>Brachycera</taxon>
        <taxon>Muscomorpha</taxon>
        <taxon>Ephydroidea</taxon>
        <taxon>Drosophilidae</taxon>
        <taxon>Drosophila</taxon>
        <taxon>Sophophora</taxon>
    </lineage>
</organism>
<keyword evidence="1" id="KW-1133">Transmembrane helix</keyword>
<protein>
    <submittedName>
        <fullName evidence="2">HDC19168</fullName>
    </submittedName>
</protein>
<name>Q6IIA9_DROME</name>
<evidence type="ECO:0000313" key="2">
    <source>
        <dbReference type="EMBL" id="DAA03357.1"/>
    </source>
</evidence>
<keyword evidence="1" id="KW-0812">Transmembrane</keyword>
<feature type="transmembrane region" description="Helical" evidence="1">
    <location>
        <begin position="12"/>
        <end position="38"/>
    </location>
</feature>
<dbReference type="AlphaFoldDB" id="Q6IIA9"/>
<evidence type="ECO:0000256" key="1">
    <source>
        <dbReference type="SAM" id="Phobius"/>
    </source>
</evidence>
<sequence>MAIDGLQWPRLLAFVVVVGWLVGLLVGRSVGWLFGWLVGRFDVVAKLFGIADVLGRGRCRSRCRGDGIPDETTWESLLIEHLDHKTQIPGYVRVSRQSGTLALQRRHYQIEIDGLYLKNRAWSVAIWLDGRIGWDGIGLDWIGMVWYGMVWSA</sequence>
<dbReference type="EMBL" id="BK003157">
    <property type="protein sequence ID" value="DAA03357.1"/>
    <property type="molecule type" value="Genomic_DNA"/>
</dbReference>
<accession>Q6IIA9</accession>